<protein>
    <submittedName>
        <fullName evidence="1">Uncharacterized protein</fullName>
    </submittedName>
</protein>
<evidence type="ECO:0000313" key="1">
    <source>
        <dbReference type="EMBL" id="CCX34795.1"/>
    </source>
</evidence>
<gene>
    <name evidence="1" type="ORF">PCON_04312</name>
</gene>
<proteinExistence type="predicted"/>
<reference evidence="1 2" key="1">
    <citation type="journal article" date="2013" name="PLoS Genet.">
        <title>The genome and development-dependent transcriptomes of Pyronema confluens: a window into fungal evolution.</title>
        <authorList>
            <person name="Traeger S."/>
            <person name="Altegoer F."/>
            <person name="Freitag M."/>
            <person name="Gabaldon T."/>
            <person name="Kempken F."/>
            <person name="Kumar A."/>
            <person name="Marcet-Houben M."/>
            <person name="Poggeler S."/>
            <person name="Stajich J.E."/>
            <person name="Nowrousian M."/>
        </authorList>
    </citation>
    <scope>NUCLEOTIDE SEQUENCE [LARGE SCALE GENOMIC DNA]</scope>
    <source>
        <strain evidence="2">CBS 100304</strain>
        <tissue evidence="1">Vegetative mycelium</tissue>
    </source>
</reference>
<name>U4LS77_PYROM</name>
<accession>U4LS77</accession>
<evidence type="ECO:0000313" key="2">
    <source>
        <dbReference type="Proteomes" id="UP000018144"/>
    </source>
</evidence>
<dbReference type="AlphaFoldDB" id="U4LS77"/>
<dbReference type="Proteomes" id="UP000018144">
    <property type="component" value="Unassembled WGS sequence"/>
</dbReference>
<sequence length="54" mass="6050">MAYLATTDMMSNLVTPVKNSHPNLQPSFYIARDQGYTVLPMRRAFILTGIPPPL</sequence>
<organism evidence="1 2">
    <name type="scientific">Pyronema omphalodes (strain CBS 100304)</name>
    <name type="common">Pyronema confluens</name>
    <dbReference type="NCBI Taxonomy" id="1076935"/>
    <lineage>
        <taxon>Eukaryota</taxon>
        <taxon>Fungi</taxon>
        <taxon>Dikarya</taxon>
        <taxon>Ascomycota</taxon>
        <taxon>Pezizomycotina</taxon>
        <taxon>Pezizomycetes</taxon>
        <taxon>Pezizales</taxon>
        <taxon>Pyronemataceae</taxon>
        <taxon>Pyronema</taxon>
    </lineage>
</organism>
<dbReference type="EMBL" id="HF936631">
    <property type="protein sequence ID" value="CCX34795.1"/>
    <property type="molecule type" value="Genomic_DNA"/>
</dbReference>
<keyword evidence="2" id="KW-1185">Reference proteome</keyword>